<dbReference type="SMART" id="SM00248">
    <property type="entry name" value="ANK"/>
    <property type="match status" value="4"/>
</dbReference>
<protein>
    <recommendedName>
        <fullName evidence="7">Ankyrin repeat domain-containing protein 49</fullName>
    </recommendedName>
</protein>
<dbReference type="AlphaFoldDB" id="A0A9P0FA25"/>
<keyword evidence="6" id="KW-1185">Reference proteome</keyword>
<proteinExistence type="predicted"/>
<dbReference type="Proteomes" id="UP001152759">
    <property type="component" value="Chromosome 8"/>
</dbReference>
<dbReference type="SUPFAM" id="SSF48403">
    <property type="entry name" value="Ankyrin repeat"/>
    <property type="match status" value="1"/>
</dbReference>
<evidence type="ECO:0000256" key="4">
    <source>
        <dbReference type="SAM" id="MobiDB-lite"/>
    </source>
</evidence>
<name>A0A9P0FA25_BEMTA</name>
<dbReference type="PANTHER" id="PTHR24198">
    <property type="entry name" value="ANKYRIN REPEAT AND PROTEIN KINASE DOMAIN-CONTAINING PROTEIN"/>
    <property type="match status" value="1"/>
</dbReference>
<reference evidence="5" key="1">
    <citation type="submission" date="2021-12" db="EMBL/GenBank/DDBJ databases">
        <authorList>
            <person name="King R."/>
        </authorList>
    </citation>
    <scope>NUCLEOTIDE SEQUENCE</scope>
</reference>
<evidence type="ECO:0000313" key="5">
    <source>
        <dbReference type="EMBL" id="CAH0394593.1"/>
    </source>
</evidence>
<feature type="repeat" description="ANK" evidence="3">
    <location>
        <begin position="143"/>
        <end position="177"/>
    </location>
</feature>
<accession>A0A9P0FA25</accession>
<keyword evidence="2 3" id="KW-0040">ANK repeat</keyword>
<sequence>MSESEDELQNLQEMLTESNIPVGQVSGWDDDNDGIEEQNPDESPTAKILWAAETGNLAIVKEILSSNPELVNTQDNDGYTPLHRACYNNCADVVQLLLDHGANVSACTKEKWQPLHSACHWNNAESAALLIRYGADVNAKTEGAVTPLHLAAQQGRAKNTLELLLTNPNIDPNITNKAGEKALDIALRSGKLAYLFEMVEPCFNEI</sequence>
<dbReference type="InterPro" id="IPR002110">
    <property type="entry name" value="Ankyrin_rpt"/>
</dbReference>
<organism evidence="5 6">
    <name type="scientific">Bemisia tabaci</name>
    <name type="common">Sweetpotato whitefly</name>
    <name type="synonym">Aleurodes tabaci</name>
    <dbReference type="NCBI Taxonomy" id="7038"/>
    <lineage>
        <taxon>Eukaryota</taxon>
        <taxon>Metazoa</taxon>
        <taxon>Ecdysozoa</taxon>
        <taxon>Arthropoda</taxon>
        <taxon>Hexapoda</taxon>
        <taxon>Insecta</taxon>
        <taxon>Pterygota</taxon>
        <taxon>Neoptera</taxon>
        <taxon>Paraneoptera</taxon>
        <taxon>Hemiptera</taxon>
        <taxon>Sternorrhyncha</taxon>
        <taxon>Aleyrodoidea</taxon>
        <taxon>Aleyrodidae</taxon>
        <taxon>Aleyrodinae</taxon>
        <taxon>Bemisia</taxon>
    </lineage>
</organism>
<feature type="compositionally biased region" description="Acidic residues" evidence="4">
    <location>
        <begin position="28"/>
        <end position="40"/>
    </location>
</feature>
<dbReference type="Gene3D" id="1.25.40.20">
    <property type="entry name" value="Ankyrin repeat-containing domain"/>
    <property type="match status" value="1"/>
</dbReference>
<evidence type="ECO:0000256" key="2">
    <source>
        <dbReference type="ARBA" id="ARBA00023043"/>
    </source>
</evidence>
<feature type="region of interest" description="Disordered" evidence="4">
    <location>
        <begin position="1"/>
        <end position="43"/>
    </location>
</feature>
<keyword evidence="1" id="KW-0677">Repeat</keyword>
<dbReference type="PANTHER" id="PTHR24198:SF165">
    <property type="entry name" value="ANKYRIN REPEAT-CONTAINING PROTEIN-RELATED"/>
    <property type="match status" value="1"/>
</dbReference>
<feature type="compositionally biased region" description="Polar residues" evidence="4">
    <location>
        <begin position="9"/>
        <end position="21"/>
    </location>
</feature>
<dbReference type="PRINTS" id="PR01415">
    <property type="entry name" value="ANKYRIN"/>
</dbReference>
<dbReference type="InterPro" id="IPR036770">
    <property type="entry name" value="Ankyrin_rpt-contain_sf"/>
</dbReference>
<evidence type="ECO:0008006" key="7">
    <source>
        <dbReference type="Google" id="ProtNLM"/>
    </source>
</evidence>
<dbReference type="PROSITE" id="PS50088">
    <property type="entry name" value="ANK_REPEAT"/>
    <property type="match status" value="3"/>
</dbReference>
<dbReference type="Pfam" id="PF12796">
    <property type="entry name" value="Ank_2"/>
    <property type="match status" value="1"/>
</dbReference>
<gene>
    <name evidence="5" type="ORF">BEMITA_LOCUS12872</name>
</gene>
<dbReference type="EMBL" id="OU963869">
    <property type="protein sequence ID" value="CAH0394593.1"/>
    <property type="molecule type" value="Genomic_DNA"/>
</dbReference>
<evidence type="ECO:0000256" key="1">
    <source>
        <dbReference type="ARBA" id="ARBA00022737"/>
    </source>
</evidence>
<dbReference type="Pfam" id="PF00023">
    <property type="entry name" value="Ank"/>
    <property type="match status" value="1"/>
</dbReference>
<feature type="repeat" description="ANK" evidence="3">
    <location>
        <begin position="77"/>
        <end position="109"/>
    </location>
</feature>
<evidence type="ECO:0000313" key="6">
    <source>
        <dbReference type="Proteomes" id="UP001152759"/>
    </source>
</evidence>
<dbReference type="PROSITE" id="PS50297">
    <property type="entry name" value="ANK_REP_REGION"/>
    <property type="match status" value="2"/>
</dbReference>
<feature type="repeat" description="ANK" evidence="3">
    <location>
        <begin position="110"/>
        <end position="142"/>
    </location>
</feature>
<evidence type="ECO:0000256" key="3">
    <source>
        <dbReference type="PROSITE-ProRule" id="PRU00023"/>
    </source>
</evidence>